<dbReference type="EMBL" id="LNUW01000028">
    <property type="protein sequence ID" value="KXG85799.1"/>
    <property type="molecule type" value="Genomic_DNA"/>
</dbReference>
<organism evidence="1 2">
    <name type="scientific">Agrobacterium bohemicum</name>
    <dbReference type="NCBI Taxonomy" id="2052828"/>
    <lineage>
        <taxon>Bacteria</taxon>
        <taxon>Pseudomonadati</taxon>
        <taxon>Pseudomonadota</taxon>
        <taxon>Alphaproteobacteria</taxon>
        <taxon>Hyphomicrobiales</taxon>
        <taxon>Rhizobiaceae</taxon>
        <taxon>Rhizobium/Agrobacterium group</taxon>
        <taxon>Agrobacterium</taxon>
    </lineage>
</organism>
<proteinExistence type="predicted"/>
<sequence>MTTRTRLYFDLLDGVWDDIRGRLSGTFTTQEFQRLLEASAPDVWAPFVEKWGPGGKGSGNFYSPANVLNNYLKDKTRSGELLNLRFVPSAQGWGARVVNRWQFVVADDIPASEEDWEFTEGRKILRSHLFTERAAGVRKKLLRSRGRAGLFCDICETTGEHLSAGLRDALFEAHHSSAPMSNGERTTRKDDVALLCACCHRLLHRLVLVSGNWVMVSEAKALLKIQG</sequence>
<evidence type="ECO:0000313" key="1">
    <source>
        <dbReference type="EMBL" id="KXG85799.1"/>
    </source>
</evidence>
<dbReference type="AlphaFoldDB" id="A0A135P328"/>
<dbReference type="RefSeq" id="WP_067644686.1">
    <property type="nucleotide sequence ID" value="NZ_KQ961024.1"/>
</dbReference>
<keyword evidence="2" id="KW-1185">Reference proteome</keyword>
<reference evidence="1 2" key="1">
    <citation type="submission" date="2015-11" db="EMBL/GenBank/DDBJ databases">
        <title>Draft genome sequence of Agrobacterium sp. R89-1.</title>
        <authorList>
            <person name="Zahradnik J."/>
            <person name="Kyslikova E."/>
            <person name="Palyzova A."/>
            <person name="Kyslik P."/>
        </authorList>
    </citation>
    <scope>NUCLEOTIDE SEQUENCE [LARGE SCALE GENOMIC DNA]</scope>
    <source>
        <strain evidence="1 2">R89-1</strain>
    </source>
</reference>
<gene>
    <name evidence="1" type="ORF">ATO67_03955</name>
</gene>
<evidence type="ECO:0008006" key="3">
    <source>
        <dbReference type="Google" id="ProtNLM"/>
    </source>
</evidence>
<dbReference type="STRING" id="2052828.ATO67_03955"/>
<protein>
    <recommendedName>
        <fullName evidence="3">HNH domain-containing protein</fullName>
    </recommendedName>
</protein>
<dbReference type="Proteomes" id="UP000070498">
    <property type="component" value="Unassembled WGS sequence"/>
</dbReference>
<evidence type="ECO:0000313" key="2">
    <source>
        <dbReference type="Proteomes" id="UP000070498"/>
    </source>
</evidence>
<name>A0A135P328_9HYPH</name>
<comment type="caution">
    <text evidence="1">The sequence shown here is derived from an EMBL/GenBank/DDBJ whole genome shotgun (WGS) entry which is preliminary data.</text>
</comment>
<accession>A0A135P328</accession>
<dbReference type="OrthoDB" id="9802640at2"/>